<dbReference type="AlphaFoldDB" id="A0A4S2CGC3"/>
<evidence type="ECO:0000256" key="1">
    <source>
        <dbReference type="ARBA" id="ARBA00022723"/>
    </source>
</evidence>
<dbReference type="Gene3D" id="3.40.225.10">
    <property type="entry name" value="Class II aldolase/adducin N-terminal domain"/>
    <property type="match status" value="1"/>
</dbReference>
<proteinExistence type="predicted"/>
<protein>
    <submittedName>
        <fullName evidence="3">L-fuculose phosphate aldolase</fullName>
        <ecNumber evidence="3">4.1.2.17</ecNumber>
    </submittedName>
</protein>
<keyword evidence="1" id="KW-0479">Metal-binding</keyword>
<keyword evidence="2 3" id="KW-0456">Lyase</keyword>
<organism evidence="3 4">
    <name type="scientific">Enterococcus hirae</name>
    <dbReference type="NCBI Taxonomy" id="1354"/>
    <lineage>
        <taxon>Bacteria</taxon>
        <taxon>Bacillati</taxon>
        <taxon>Bacillota</taxon>
        <taxon>Bacilli</taxon>
        <taxon>Lactobacillales</taxon>
        <taxon>Enterococcaceae</taxon>
        <taxon>Enterococcus</taxon>
    </lineage>
</organism>
<dbReference type="GO" id="GO:0019323">
    <property type="term" value="P:pentose catabolic process"/>
    <property type="evidence" value="ECO:0007669"/>
    <property type="project" value="TreeGrafter"/>
</dbReference>
<dbReference type="EMBL" id="CABEEP010000001">
    <property type="protein sequence ID" value="VTQ59762.1"/>
    <property type="molecule type" value="Genomic_DNA"/>
</dbReference>
<dbReference type="InterPro" id="IPR036409">
    <property type="entry name" value="Aldolase_II/adducin_N_sf"/>
</dbReference>
<evidence type="ECO:0000313" key="3">
    <source>
        <dbReference type="EMBL" id="VTQ59762.1"/>
    </source>
</evidence>
<dbReference type="RefSeq" id="WP_010738454.1">
    <property type="nucleotide sequence ID" value="NZ_AP027299.1"/>
</dbReference>
<dbReference type="PANTHER" id="PTHR22789">
    <property type="entry name" value="FUCULOSE PHOSPHATE ALDOLASE"/>
    <property type="match status" value="1"/>
</dbReference>
<dbReference type="InterPro" id="IPR050197">
    <property type="entry name" value="Aldolase_class_II_sugar_metab"/>
</dbReference>
<dbReference type="PANTHER" id="PTHR22789:SF0">
    <property type="entry name" value="3-OXO-TETRONATE 4-PHOSPHATE DECARBOXYLASE-RELATED"/>
    <property type="match status" value="1"/>
</dbReference>
<name>A0A4S2CGC3_ENTHR</name>
<evidence type="ECO:0000313" key="4">
    <source>
        <dbReference type="Proteomes" id="UP000352698"/>
    </source>
</evidence>
<dbReference type="InterPro" id="IPR001303">
    <property type="entry name" value="Aldolase_II/adducin_N"/>
</dbReference>
<reference evidence="3 4" key="1">
    <citation type="submission" date="2019-05" db="EMBL/GenBank/DDBJ databases">
        <authorList>
            <consortium name="Pathogen Informatics"/>
        </authorList>
    </citation>
    <scope>NUCLEOTIDE SEQUENCE [LARGE SCALE GENOMIC DNA]</scope>
    <source>
        <strain evidence="3 4">NCTC12204</strain>
    </source>
</reference>
<dbReference type="GO" id="GO:0005829">
    <property type="term" value="C:cytosol"/>
    <property type="evidence" value="ECO:0007669"/>
    <property type="project" value="TreeGrafter"/>
</dbReference>
<evidence type="ECO:0000256" key="2">
    <source>
        <dbReference type="ARBA" id="ARBA00023239"/>
    </source>
</evidence>
<dbReference type="GO" id="GO:0008738">
    <property type="term" value="F:L-fuculose-phosphate aldolase activity"/>
    <property type="evidence" value="ECO:0007669"/>
    <property type="project" value="UniProtKB-EC"/>
</dbReference>
<dbReference type="Pfam" id="PF00596">
    <property type="entry name" value="Aldolase_II"/>
    <property type="match status" value="1"/>
</dbReference>
<gene>
    <name evidence="3" type="primary">fucA</name>
    <name evidence="3" type="ORF">NCTC12204_00464</name>
</gene>
<dbReference type="SUPFAM" id="SSF53639">
    <property type="entry name" value="AraD/HMP-PK domain-like"/>
    <property type="match status" value="1"/>
</dbReference>
<dbReference type="Proteomes" id="UP000352698">
    <property type="component" value="Unassembled WGS sequence"/>
</dbReference>
<dbReference type="SMART" id="SM01007">
    <property type="entry name" value="Aldolase_II"/>
    <property type="match status" value="1"/>
</dbReference>
<accession>A0A4S2CGC3</accession>
<comment type="caution">
    <text evidence="3">The sequence shown here is derived from an EMBL/GenBank/DDBJ whole genome shotgun (WGS) entry which is preliminary data.</text>
</comment>
<dbReference type="GO" id="GO:0046872">
    <property type="term" value="F:metal ion binding"/>
    <property type="evidence" value="ECO:0007669"/>
    <property type="project" value="UniProtKB-KW"/>
</dbReference>
<dbReference type="GeneID" id="56785864"/>
<dbReference type="NCBIfam" id="NF005302">
    <property type="entry name" value="PRK06833.1"/>
    <property type="match status" value="1"/>
</dbReference>
<dbReference type="EC" id="4.1.2.17" evidence="3"/>
<sequence length="212" mass="23701">MYSIQKQELIDYGNKLIADGYTLGTGGNLSTYIRQDEVMLITPSGIPFDKIELPDIVTMRLDGTIVQGHRRPSSEWRMHGIMYEKREDLDYIIHGHTIYSTALAVLRQPLPASHYMIAVAGKDVRCADYASFGTEELSLNAYEAMKDRKAVLLANHGVLTGGKTMTEAFAVLEELEYCSKVHIIASSVGKPTLMSEEEMANMAIRFKTYGQK</sequence>